<dbReference type="Pfam" id="PF03845">
    <property type="entry name" value="Spore_permease"/>
    <property type="match status" value="1"/>
</dbReference>
<gene>
    <name evidence="9" type="ORF">VK70_21520</name>
</gene>
<dbReference type="Proteomes" id="UP000034189">
    <property type="component" value="Chromosome"/>
</dbReference>
<evidence type="ECO:0000256" key="6">
    <source>
        <dbReference type="ARBA" id="ARBA00022989"/>
    </source>
</evidence>
<dbReference type="PANTHER" id="PTHR34975">
    <property type="entry name" value="SPORE GERMINATION PROTEIN A2"/>
    <property type="match status" value="1"/>
</dbReference>
<protein>
    <submittedName>
        <fullName evidence="9">Spore gernimation protein KB</fullName>
    </submittedName>
</protein>
<organism evidence="9 10">
    <name type="scientific">Paenibacillus durus ATCC 35681</name>
    <dbReference type="NCBI Taxonomy" id="1333534"/>
    <lineage>
        <taxon>Bacteria</taxon>
        <taxon>Bacillati</taxon>
        <taxon>Bacillota</taxon>
        <taxon>Bacilli</taxon>
        <taxon>Bacillales</taxon>
        <taxon>Paenibacillaceae</taxon>
        <taxon>Paenibacillus</taxon>
    </lineage>
</organism>
<feature type="transmembrane region" description="Helical" evidence="8">
    <location>
        <begin position="104"/>
        <end position="128"/>
    </location>
</feature>
<reference evidence="9 10" key="1">
    <citation type="submission" date="2015-03" db="EMBL/GenBank/DDBJ databases">
        <authorList>
            <person name="Abdul Halim M."/>
        </authorList>
    </citation>
    <scope>NUCLEOTIDE SEQUENCE [LARGE SCALE GENOMIC DNA]</scope>
    <source>
        <strain evidence="9 10">ATCC 35681</strain>
    </source>
</reference>
<keyword evidence="7 8" id="KW-0472">Membrane</keyword>
<dbReference type="AlphaFoldDB" id="A0A0F7FCZ2"/>
<reference evidence="9 10" key="2">
    <citation type="journal article" date="2016" name="Genome Announc.">
        <title>Genome Sequence of a Gram-Positive Diazotroph, Paenibacillus durus Type Strain ATCC 35681.</title>
        <authorList>
            <person name="Halim M.A."/>
            <person name="Rahman A.Y."/>
            <person name="Sim K.S."/>
            <person name="Yam H.C."/>
            <person name="Rahim A.A."/>
            <person name="Ghazali A.H."/>
            <person name="Najimudin N."/>
        </authorList>
    </citation>
    <scope>NUCLEOTIDE SEQUENCE [LARGE SCALE GENOMIC DNA]</scope>
    <source>
        <strain evidence="9 10">ATCC 35681</strain>
    </source>
</reference>
<dbReference type="EMBL" id="CP011114">
    <property type="protein sequence ID" value="AKG36774.1"/>
    <property type="molecule type" value="Genomic_DNA"/>
</dbReference>
<keyword evidence="6 8" id="KW-1133">Transmembrane helix</keyword>
<evidence type="ECO:0000313" key="10">
    <source>
        <dbReference type="Proteomes" id="UP000034189"/>
    </source>
</evidence>
<comment type="subcellular location">
    <subcellularLocation>
        <location evidence="1">Membrane</location>
        <topology evidence="1">Multi-pass membrane protein</topology>
    </subcellularLocation>
</comment>
<dbReference type="GO" id="GO:0009847">
    <property type="term" value="P:spore germination"/>
    <property type="evidence" value="ECO:0007669"/>
    <property type="project" value="InterPro"/>
</dbReference>
<dbReference type="PATRIC" id="fig|1333534.5.peg.4721"/>
<accession>A0A0F7FCZ2</accession>
<feature type="transmembrane region" description="Helical" evidence="8">
    <location>
        <begin position="140"/>
        <end position="161"/>
    </location>
</feature>
<evidence type="ECO:0000313" key="9">
    <source>
        <dbReference type="EMBL" id="AKG36774.1"/>
    </source>
</evidence>
<keyword evidence="3" id="KW-0813">Transport</keyword>
<feature type="transmembrane region" description="Helical" evidence="8">
    <location>
        <begin position="337"/>
        <end position="358"/>
    </location>
</feature>
<name>A0A0F7FCZ2_PAEDU</name>
<dbReference type="RefSeq" id="WP_025695417.1">
    <property type="nucleotide sequence ID" value="NZ_ASQQ01000303.1"/>
</dbReference>
<feature type="transmembrane region" description="Helical" evidence="8">
    <location>
        <begin position="12"/>
        <end position="31"/>
    </location>
</feature>
<evidence type="ECO:0000256" key="1">
    <source>
        <dbReference type="ARBA" id="ARBA00004141"/>
    </source>
</evidence>
<comment type="similarity">
    <text evidence="2">Belongs to the amino acid-polyamine-organocation (APC) superfamily. Spore germination protein (SGP) (TC 2.A.3.9) family.</text>
</comment>
<evidence type="ECO:0000256" key="2">
    <source>
        <dbReference type="ARBA" id="ARBA00007998"/>
    </source>
</evidence>
<keyword evidence="4" id="KW-0309">Germination</keyword>
<feature type="transmembrane region" description="Helical" evidence="8">
    <location>
        <begin position="303"/>
        <end position="325"/>
    </location>
</feature>
<keyword evidence="5 8" id="KW-0812">Transmembrane</keyword>
<dbReference type="OrthoDB" id="1891864at2"/>
<evidence type="ECO:0000256" key="7">
    <source>
        <dbReference type="ARBA" id="ARBA00023136"/>
    </source>
</evidence>
<evidence type="ECO:0000256" key="5">
    <source>
        <dbReference type="ARBA" id="ARBA00022692"/>
    </source>
</evidence>
<dbReference type="Gene3D" id="1.20.1740.10">
    <property type="entry name" value="Amino acid/polyamine transporter I"/>
    <property type="match status" value="1"/>
</dbReference>
<evidence type="ECO:0000256" key="3">
    <source>
        <dbReference type="ARBA" id="ARBA00022448"/>
    </source>
</evidence>
<evidence type="ECO:0000256" key="4">
    <source>
        <dbReference type="ARBA" id="ARBA00022544"/>
    </source>
</evidence>
<dbReference type="InterPro" id="IPR004761">
    <property type="entry name" value="Spore_GerAB"/>
</dbReference>
<proteinExistence type="inferred from homology"/>
<dbReference type="PANTHER" id="PTHR34975:SF2">
    <property type="entry name" value="SPORE GERMINATION PROTEIN A2"/>
    <property type="match status" value="1"/>
</dbReference>
<dbReference type="HOGENOM" id="CLU_047547_1_1_9"/>
<sequence length="365" mass="40889">MAQEKISRWQLISIIILFEIGTTVLFGLRMQAKQDEWLAILTAMLGGLGLMWVYTKLCEYYPNRTLIQMIPEIVGKWIGYPLSLIYILNFAYESSRVLRDFGELIVQTILTETPILVVMAGFMLSVVYCMRGGLEALARLGEILFPVAFLALVLGWILIFASQIHHFEYVEPVFSKGLRPILSAVFPFLIVFPFGQTLLFMMFTINSNDRSSIKKAGMIAVLASGIILSLNMLGLMAVFGPKVLEQTEFPLYTAIGMVSLGDFIMNLDALAILMMVLGGFFKLGAFMYGTVLGTAQLFKLESYHSILIPWGMIILAMSLIIASTYTQHINLGWSISIPYIFFPLYVIIPIILLIIAAIRNMGRSD</sequence>
<dbReference type="GO" id="GO:0016020">
    <property type="term" value="C:membrane"/>
    <property type="evidence" value="ECO:0007669"/>
    <property type="project" value="UniProtKB-SubCell"/>
</dbReference>
<dbReference type="NCBIfam" id="TIGR00912">
    <property type="entry name" value="2A0309"/>
    <property type="match status" value="1"/>
</dbReference>
<feature type="transmembrane region" description="Helical" evidence="8">
    <location>
        <begin position="269"/>
        <end position="291"/>
    </location>
</feature>
<feature type="transmembrane region" description="Helical" evidence="8">
    <location>
        <begin position="217"/>
        <end position="239"/>
    </location>
</feature>
<evidence type="ECO:0000256" key="8">
    <source>
        <dbReference type="SAM" id="Phobius"/>
    </source>
</evidence>
<feature type="transmembrane region" description="Helical" evidence="8">
    <location>
        <begin position="74"/>
        <end position="92"/>
    </location>
</feature>
<feature type="transmembrane region" description="Helical" evidence="8">
    <location>
        <begin position="181"/>
        <end position="205"/>
    </location>
</feature>
<feature type="transmembrane region" description="Helical" evidence="8">
    <location>
        <begin position="37"/>
        <end position="54"/>
    </location>
</feature>